<evidence type="ECO:0000256" key="1">
    <source>
        <dbReference type="SAM" id="MobiDB-lite"/>
    </source>
</evidence>
<evidence type="ECO:0000313" key="2">
    <source>
        <dbReference type="EMBL" id="KAJ1108232.1"/>
    </source>
</evidence>
<protein>
    <submittedName>
        <fullName evidence="2">Uncharacterized protein</fullName>
    </submittedName>
</protein>
<dbReference type="AlphaFoldDB" id="A0AAV7MYG3"/>
<organism evidence="2 3">
    <name type="scientific">Pleurodeles waltl</name>
    <name type="common">Iberian ribbed newt</name>
    <dbReference type="NCBI Taxonomy" id="8319"/>
    <lineage>
        <taxon>Eukaryota</taxon>
        <taxon>Metazoa</taxon>
        <taxon>Chordata</taxon>
        <taxon>Craniata</taxon>
        <taxon>Vertebrata</taxon>
        <taxon>Euteleostomi</taxon>
        <taxon>Amphibia</taxon>
        <taxon>Batrachia</taxon>
        <taxon>Caudata</taxon>
        <taxon>Salamandroidea</taxon>
        <taxon>Salamandridae</taxon>
        <taxon>Pleurodelinae</taxon>
        <taxon>Pleurodeles</taxon>
    </lineage>
</organism>
<evidence type="ECO:0000313" key="3">
    <source>
        <dbReference type="Proteomes" id="UP001066276"/>
    </source>
</evidence>
<feature type="compositionally biased region" description="Basic residues" evidence="1">
    <location>
        <begin position="51"/>
        <end position="61"/>
    </location>
</feature>
<feature type="compositionally biased region" description="Basic residues" evidence="1">
    <location>
        <begin position="90"/>
        <end position="102"/>
    </location>
</feature>
<comment type="caution">
    <text evidence="2">The sequence shown here is derived from an EMBL/GenBank/DDBJ whole genome shotgun (WGS) entry which is preliminary data.</text>
</comment>
<dbReference type="Proteomes" id="UP001066276">
    <property type="component" value="Chromosome 9"/>
</dbReference>
<accession>A0AAV7MYG3</accession>
<reference evidence="2" key="1">
    <citation type="journal article" date="2022" name="bioRxiv">
        <title>Sequencing and chromosome-scale assembly of the giantPleurodeles waltlgenome.</title>
        <authorList>
            <person name="Brown T."/>
            <person name="Elewa A."/>
            <person name="Iarovenko S."/>
            <person name="Subramanian E."/>
            <person name="Araus A.J."/>
            <person name="Petzold A."/>
            <person name="Susuki M."/>
            <person name="Suzuki K.-i.T."/>
            <person name="Hayashi T."/>
            <person name="Toyoda A."/>
            <person name="Oliveira C."/>
            <person name="Osipova E."/>
            <person name="Leigh N.D."/>
            <person name="Simon A."/>
            <person name="Yun M.H."/>
        </authorList>
    </citation>
    <scope>NUCLEOTIDE SEQUENCE</scope>
    <source>
        <strain evidence="2">20211129_DDA</strain>
        <tissue evidence="2">Liver</tissue>
    </source>
</reference>
<dbReference type="EMBL" id="JANPWB010000013">
    <property type="protein sequence ID" value="KAJ1108232.1"/>
    <property type="molecule type" value="Genomic_DNA"/>
</dbReference>
<keyword evidence="3" id="KW-1185">Reference proteome</keyword>
<sequence>MGGALYPFVTALDRRSSQPPAPPNAQRAPPAQPRVSDAREGGRVLAPIGRLTHRGRGHQQRRPPLPHGLQGDPGVAKRVTDSGSGPGKWSRQHRERKKKKKKSGEMAAAAR</sequence>
<gene>
    <name evidence="2" type="ORF">NDU88_005614</name>
</gene>
<name>A0AAV7MYG3_PLEWA</name>
<proteinExistence type="predicted"/>
<feature type="region of interest" description="Disordered" evidence="1">
    <location>
        <begin position="1"/>
        <end position="111"/>
    </location>
</feature>